<dbReference type="InterPro" id="IPR037171">
    <property type="entry name" value="NagB/RpiA_transferase-like"/>
</dbReference>
<feature type="region of interest" description="Disordered" evidence="1">
    <location>
        <begin position="1"/>
        <end position="22"/>
    </location>
</feature>
<dbReference type="SUPFAM" id="SSF100950">
    <property type="entry name" value="NagB/RpiA/CoA transferase-like"/>
    <property type="match status" value="1"/>
</dbReference>
<reference evidence="2 3" key="1">
    <citation type="submission" date="2020-05" db="EMBL/GenBank/DDBJ databases">
        <title>Ramlibacter rhizophilus sp. nov., isolated from rhizosphere soil of national flower Mugunghwa from South Korea.</title>
        <authorList>
            <person name="Zheng-Fei Y."/>
            <person name="Huan T."/>
        </authorList>
    </citation>
    <scope>NUCLEOTIDE SEQUENCE [LARGE SCALE GENOMIC DNA]</scope>
    <source>
        <strain evidence="2 3">H242</strain>
    </source>
</reference>
<dbReference type="EMBL" id="CP053418">
    <property type="protein sequence ID" value="QJW85367.1"/>
    <property type="molecule type" value="Genomic_DNA"/>
</dbReference>
<keyword evidence="3" id="KW-1185">Reference proteome</keyword>
<accession>A0ABX6P765</accession>
<dbReference type="Gene3D" id="3.40.1080.10">
    <property type="entry name" value="Glutaconate Coenzyme A-transferase"/>
    <property type="match status" value="1"/>
</dbReference>
<organism evidence="2 3">
    <name type="scientific">Ramlibacter terrae</name>
    <dbReference type="NCBI Taxonomy" id="2732511"/>
    <lineage>
        <taxon>Bacteria</taxon>
        <taxon>Pseudomonadati</taxon>
        <taxon>Pseudomonadota</taxon>
        <taxon>Betaproteobacteria</taxon>
        <taxon>Burkholderiales</taxon>
        <taxon>Comamonadaceae</taxon>
        <taxon>Ramlibacter</taxon>
    </lineage>
</organism>
<dbReference type="SMART" id="SM00882">
    <property type="entry name" value="CoA_trans"/>
    <property type="match status" value="1"/>
</dbReference>
<proteinExistence type="predicted"/>
<dbReference type="InterPro" id="IPR004165">
    <property type="entry name" value="CoA_trans_fam_I"/>
</dbReference>
<sequence>MARVGRGRAQPRTGRPRGGLAGWIAQRNSPAAARLAQLTHAPNLSIITSAVGFVANMVGKPRSPLFHSTMDWRNIYAGTEAVMASSGVFHTRRDWFFAGAMQVDGFGNINLSRVRLKDGSDMRGPGAAGLAYSSSMARRYFIYLHEHSTRSIVDRLDYLTAVGYGDGPGSREKLALRGGGPALVISPRGVMDFDPKTLRLRLRSVHPGQEVAELVANTGCELLLPASVPVTTAPTTNELDVLRTQVDRGGVLRH</sequence>
<evidence type="ECO:0000313" key="2">
    <source>
        <dbReference type="EMBL" id="QJW85367.1"/>
    </source>
</evidence>
<name>A0ABX6P765_9BURK</name>
<gene>
    <name evidence="2" type="ORF">HK414_24245</name>
</gene>
<evidence type="ECO:0000256" key="1">
    <source>
        <dbReference type="SAM" id="MobiDB-lite"/>
    </source>
</evidence>
<dbReference type="Proteomes" id="UP000500826">
    <property type="component" value="Chromosome"/>
</dbReference>
<evidence type="ECO:0000313" key="3">
    <source>
        <dbReference type="Proteomes" id="UP000500826"/>
    </source>
</evidence>
<dbReference type="Pfam" id="PF01144">
    <property type="entry name" value="CoA_trans"/>
    <property type="match status" value="1"/>
</dbReference>
<protein>
    <submittedName>
        <fullName evidence="2">CoA-transferase subunit beta</fullName>
    </submittedName>
</protein>